<evidence type="ECO:0000259" key="3">
    <source>
        <dbReference type="PROSITE" id="PS50217"/>
    </source>
</evidence>
<feature type="region of interest" description="Disordered" evidence="2">
    <location>
        <begin position="70"/>
        <end position="123"/>
    </location>
</feature>
<evidence type="ECO:0000313" key="4">
    <source>
        <dbReference type="EMBL" id="CAK9442230.1"/>
    </source>
</evidence>
<keyword evidence="1" id="KW-0175">Coiled coil</keyword>
<evidence type="ECO:0000256" key="2">
    <source>
        <dbReference type="SAM" id="MobiDB-lite"/>
    </source>
</evidence>
<accession>A0ABP0ZUZ7</accession>
<dbReference type="Proteomes" id="UP001497383">
    <property type="component" value="Chromosome 8"/>
</dbReference>
<sequence length="231" mass="26427">MKFEPTDYLQNLNLDFEATCNNDYSDDYVSPVIDQQQLQQDLDLFSRAANDFFSLDVFGDSIVPIKPEQNAQYHQQQQPFSSLQPPHQSPVEQYPQHASFVKPQAQTSPHVQPGQPTSFLSIPSSYSTASTPLAGDYLAAATQASILDKKKRNTAASARFRIKKKLKEQELQSKSKELEEKVERLQQRLKKLEVENRCLKTIIFKQNEEKNSELVDSIKKRITTEYELTAL</sequence>
<dbReference type="Gene3D" id="1.20.5.170">
    <property type="match status" value="1"/>
</dbReference>
<feature type="domain" description="BZIP" evidence="3">
    <location>
        <begin position="149"/>
        <end position="206"/>
    </location>
</feature>
<dbReference type="PANTHER" id="PTHR23334">
    <property type="entry name" value="CCAAT/ENHANCER BINDING PROTEIN"/>
    <property type="match status" value="1"/>
</dbReference>
<dbReference type="EMBL" id="OZ022412">
    <property type="protein sequence ID" value="CAK9442230.1"/>
    <property type="molecule type" value="Genomic_DNA"/>
</dbReference>
<reference evidence="4 5" key="1">
    <citation type="submission" date="2024-03" db="EMBL/GenBank/DDBJ databases">
        <authorList>
            <person name="Brejova B."/>
        </authorList>
    </citation>
    <scope>NUCLEOTIDE SEQUENCE [LARGE SCALE GENOMIC DNA]</scope>
    <source>
        <strain evidence="4 5">CBS 14171</strain>
    </source>
</reference>
<gene>
    <name evidence="4" type="ORF">LODBEIA_P59730</name>
</gene>
<proteinExistence type="predicted"/>
<keyword evidence="5" id="KW-1185">Reference proteome</keyword>
<dbReference type="PROSITE" id="PS00036">
    <property type="entry name" value="BZIP_BASIC"/>
    <property type="match status" value="1"/>
</dbReference>
<name>A0ABP0ZUZ7_9ASCO</name>
<feature type="coiled-coil region" evidence="1">
    <location>
        <begin position="161"/>
        <end position="202"/>
    </location>
</feature>
<dbReference type="PANTHER" id="PTHR23334:SF20">
    <property type="entry name" value="BASIC LEUCINE ZIPPER 24"/>
    <property type="match status" value="1"/>
</dbReference>
<dbReference type="Pfam" id="PF07716">
    <property type="entry name" value="bZIP_2"/>
    <property type="match status" value="1"/>
</dbReference>
<feature type="compositionally biased region" description="Polar residues" evidence="2">
    <location>
        <begin position="104"/>
        <end position="123"/>
    </location>
</feature>
<dbReference type="GeneID" id="92211169"/>
<dbReference type="RefSeq" id="XP_066832911.1">
    <property type="nucleotide sequence ID" value="XM_066976364.1"/>
</dbReference>
<dbReference type="SUPFAM" id="SSF57959">
    <property type="entry name" value="Leucine zipper domain"/>
    <property type="match status" value="1"/>
</dbReference>
<dbReference type="PROSITE" id="PS50217">
    <property type="entry name" value="BZIP"/>
    <property type="match status" value="1"/>
</dbReference>
<dbReference type="InterPro" id="IPR004827">
    <property type="entry name" value="bZIP"/>
</dbReference>
<protein>
    <recommendedName>
        <fullName evidence="3">BZIP domain-containing protein</fullName>
    </recommendedName>
</protein>
<feature type="compositionally biased region" description="Low complexity" evidence="2">
    <location>
        <begin position="72"/>
        <end position="90"/>
    </location>
</feature>
<dbReference type="InterPro" id="IPR046347">
    <property type="entry name" value="bZIP_sf"/>
</dbReference>
<dbReference type="CDD" id="cd14705">
    <property type="entry name" value="bZIP_Zip1"/>
    <property type="match status" value="1"/>
</dbReference>
<evidence type="ECO:0000256" key="1">
    <source>
        <dbReference type="SAM" id="Coils"/>
    </source>
</evidence>
<organism evidence="4 5">
    <name type="scientific">Lodderomyces beijingensis</name>
    <dbReference type="NCBI Taxonomy" id="1775926"/>
    <lineage>
        <taxon>Eukaryota</taxon>
        <taxon>Fungi</taxon>
        <taxon>Dikarya</taxon>
        <taxon>Ascomycota</taxon>
        <taxon>Saccharomycotina</taxon>
        <taxon>Pichiomycetes</taxon>
        <taxon>Debaryomycetaceae</taxon>
        <taxon>Candida/Lodderomyces clade</taxon>
        <taxon>Lodderomyces</taxon>
    </lineage>
</organism>
<evidence type="ECO:0000313" key="5">
    <source>
        <dbReference type="Proteomes" id="UP001497383"/>
    </source>
</evidence>
<dbReference type="InterPro" id="IPR031106">
    <property type="entry name" value="C/EBP"/>
</dbReference>